<name>A0A444V3K0_ACIRT</name>
<dbReference type="GO" id="GO:0007264">
    <property type="term" value="P:small GTPase-mediated signal transduction"/>
    <property type="evidence" value="ECO:0007669"/>
    <property type="project" value="InterPro"/>
</dbReference>
<evidence type="ECO:0000256" key="1">
    <source>
        <dbReference type="PROSITE-ProRule" id="PRU00984"/>
    </source>
</evidence>
<gene>
    <name evidence="4" type="ORF">EOD39_17393</name>
</gene>
<protein>
    <submittedName>
        <fullName evidence="4">Dedicator of cytokinesis protein 1</fullName>
    </submittedName>
</protein>
<sequence>MLFSLLTQDVGASMSRNMSDSVLDKRDEQRPAPQGKTTSSSLPAISVAGQTQRVFMQLLRMKIILVDGGPTLLEILIPLLASGIHIHGQKVTGDLKPFHERMEECFTQLRAKVESHFYKANKVQNFTYSRPVRKGPKNPENEFANMIFIHRGKEYERREDFELQLMTQFPSAEKLKTTSPPGDDIKNSPGQYVGGGNRAVQGAGSAVRERAVRLRDAERQPGESRDERKGSEGEERRVKERTGRERRWGREGEEWEVVGGRGGGGGEGGEERRGGTPRGDAERQGGEARERRVEERTGRERRWGDGEERKAEEMKGREEGKEVGGVRYLHKLRDLHLCYENYTEAAFTLLLHAKLLKNFYKEIDRQEMYIRRL</sequence>
<dbReference type="GO" id="GO:0005886">
    <property type="term" value="C:plasma membrane"/>
    <property type="evidence" value="ECO:0007669"/>
    <property type="project" value="TreeGrafter"/>
</dbReference>
<dbReference type="AlphaFoldDB" id="A0A444V3K0"/>
<feature type="region of interest" description="Disordered" evidence="2">
    <location>
        <begin position="172"/>
        <end position="321"/>
    </location>
</feature>
<dbReference type="PANTHER" id="PTHR45653:SF10">
    <property type="entry name" value="MYOBLAST CITY, ISOFORM B"/>
    <property type="match status" value="1"/>
</dbReference>
<evidence type="ECO:0000256" key="2">
    <source>
        <dbReference type="SAM" id="MobiDB-lite"/>
    </source>
</evidence>
<evidence type="ECO:0000313" key="4">
    <source>
        <dbReference type="EMBL" id="RXM94977.1"/>
    </source>
</evidence>
<keyword evidence="5" id="KW-1185">Reference proteome</keyword>
<comment type="similarity">
    <text evidence="1">Belongs to the DOCK family.</text>
</comment>
<dbReference type="EMBL" id="SCEB01002792">
    <property type="protein sequence ID" value="RXM94977.1"/>
    <property type="molecule type" value="Genomic_DNA"/>
</dbReference>
<dbReference type="Proteomes" id="UP000289886">
    <property type="component" value="Unassembled WGS sequence"/>
</dbReference>
<dbReference type="GO" id="GO:0005085">
    <property type="term" value="F:guanyl-nucleotide exchange factor activity"/>
    <property type="evidence" value="ECO:0007669"/>
    <property type="project" value="InterPro"/>
</dbReference>
<proteinExistence type="inferred from homology"/>
<evidence type="ECO:0000313" key="5">
    <source>
        <dbReference type="Proteomes" id="UP000289886"/>
    </source>
</evidence>
<feature type="domain" description="DOCKER" evidence="3">
    <location>
        <begin position="316"/>
        <end position="373"/>
    </location>
</feature>
<dbReference type="InterPro" id="IPR027357">
    <property type="entry name" value="DOCKER_dom"/>
</dbReference>
<dbReference type="Gene3D" id="1.20.58.740">
    <property type="match status" value="1"/>
</dbReference>
<dbReference type="GO" id="GO:0031267">
    <property type="term" value="F:small GTPase binding"/>
    <property type="evidence" value="ECO:0007669"/>
    <property type="project" value="TreeGrafter"/>
</dbReference>
<organism evidence="4 5">
    <name type="scientific">Acipenser ruthenus</name>
    <name type="common">Sterlet sturgeon</name>
    <dbReference type="NCBI Taxonomy" id="7906"/>
    <lineage>
        <taxon>Eukaryota</taxon>
        <taxon>Metazoa</taxon>
        <taxon>Chordata</taxon>
        <taxon>Craniata</taxon>
        <taxon>Vertebrata</taxon>
        <taxon>Euteleostomi</taxon>
        <taxon>Actinopterygii</taxon>
        <taxon>Chondrostei</taxon>
        <taxon>Acipenseriformes</taxon>
        <taxon>Acipenseridae</taxon>
        <taxon>Acipenser</taxon>
    </lineage>
</organism>
<reference evidence="4 5" key="1">
    <citation type="submission" date="2019-01" db="EMBL/GenBank/DDBJ databases">
        <title>Draft Genome and Complete Hox-Cluster Characterization of the Sterlet Sturgeon (Acipenser ruthenus).</title>
        <authorList>
            <person name="Wei Q."/>
        </authorList>
    </citation>
    <scope>NUCLEOTIDE SEQUENCE [LARGE SCALE GENOMIC DNA]</scope>
    <source>
        <strain evidence="4">WHYD16114868_AA</strain>
        <tissue evidence="4">Blood</tissue>
    </source>
</reference>
<feature type="region of interest" description="Disordered" evidence="2">
    <location>
        <begin position="16"/>
        <end position="43"/>
    </location>
</feature>
<feature type="compositionally biased region" description="Basic and acidic residues" evidence="2">
    <location>
        <begin position="207"/>
        <end position="252"/>
    </location>
</feature>
<dbReference type="GO" id="GO:0016477">
    <property type="term" value="P:cell migration"/>
    <property type="evidence" value="ECO:0007669"/>
    <property type="project" value="TreeGrafter"/>
</dbReference>
<comment type="caution">
    <text evidence="4">The sequence shown here is derived from an EMBL/GenBank/DDBJ whole genome shotgun (WGS) entry which is preliminary data.</text>
</comment>
<dbReference type="InterPro" id="IPR043162">
    <property type="entry name" value="DOCK_C_lobe_C"/>
</dbReference>
<dbReference type="GO" id="GO:0007520">
    <property type="term" value="P:myoblast fusion"/>
    <property type="evidence" value="ECO:0007669"/>
    <property type="project" value="TreeGrafter"/>
</dbReference>
<dbReference type="InterPro" id="IPR043161">
    <property type="entry name" value="DOCK_C_lobe_A"/>
</dbReference>
<dbReference type="Gene3D" id="1.25.40.410">
    <property type="match status" value="1"/>
</dbReference>
<dbReference type="PANTHER" id="PTHR45653">
    <property type="entry name" value="DEDICATOR OF CYTOKINESIS"/>
    <property type="match status" value="1"/>
</dbReference>
<feature type="compositionally biased region" description="Basic and acidic residues" evidence="2">
    <location>
        <begin position="269"/>
        <end position="321"/>
    </location>
</feature>
<dbReference type="PROSITE" id="PS51651">
    <property type="entry name" value="DOCKER"/>
    <property type="match status" value="1"/>
</dbReference>
<dbReference type="GO" id="GO:0005737">
    <property type="term" value="C:cytoplasm"/>
    <property type="evidence" value="ECO:0007669"/>
    <property type="project" value="TreeGrafter"/>
</dbReference>
<accession>A0A444V3K0</accession>
<evidence type="ECO:0000259" key="3">
    <source>
        <dbReference type="PROSITE" id="PS51651"/>
    </source>
</evidence>
<dbReference type="InterPro" id="IPR026791">
    <property type="entry name" value="DOCK"/>
</dbReference>